<feature type="domain" description="Aminotransferase class I/classII large" evidence="6">
    <location>
        <begin position="27"/>
        <end position="345"/>
    </location>
</feature>
<evidence type="ECO:0000256" key="1">
    <source>
        <dbReference type="ARBA" id="ARBA00001933"/>
    </source>
</evidence>
<dbReference type="InterPro" id="IPR050106">
    <property type="entry name" value="HistidinolP_aminotransfase"/>
</dbReference>
<dbReference type="PANTHER" id="PTHR43643:SF3">
    <property type="entry name" value="HISTIDINOL-PHOSPHATE AMINOTRANSFERASE"/>
    <property type="match status" value="1"/>
</dbReference>
<evidence type="ECO:0000256" key="4">
    <source>
        <dbReference type="ARBA" id="ARBA00022898"/>
    </source>
</evidence>
<comment type="cofactor">
    <cofactor evidence="1 5">
        <name>pyridoxal 5'-phosphate</name>
        <dbReference type="ChEBI" id="CHEBI:597326"/>
    </cofactor>
</comment>
<keyword evidence="8" id="KW-1185">Reference proteome</keyword>
<dbReference type="GO" id="GO:0030170">
    <property type="term" value="F:pyridoxal phosphate binding"/>
    <property type="evidence" value="ECO:0007669"/>
    <property type="project" value="InterPro"/>
</dbReference>
<dbReference type="RefSeq" id="WP_100365735.1">
    <property type="nucleotide sequence ID" value="NZ_PGFF01000001.1"/>
</dbReference>
<keyword evidence="4 5" id="KW-0663">Pyridoxal phosphate</keyword>
<dbReference type="OrthoDB" id="9809616at2"/>
<dbReference type="SUPFAM" id="SSF53383">
    <property type="entry name" value="PLP-dependent transferases"/>
    <property type="match status" value="1"/>
</dbReference>
<evidence type="ECO:0000313" key="7">
    <source>
        <dbReference type="EMBL" id="PJJ73682.1"/>
    </source>
</evidence>
<reference evidence="7 8" key="1">
    <citation type="submission" date="2017-11" db="EMBL/GenBank/DDBJ databases">
        <title>Genomic Encyclopedia of Archaeal and Bacterial Type Strains, Phase II (KMG-II): From Individual Species to Whole Genera.</title>
        <authorList>
            <person name="Goeker M."/>
        </authorList>
    </citation>
    <scope>NUCLEOTIDE SEQUENCE [LARGE SCALE GENOMIC DNA]</scope>
    <source>
        <strain evidence="7 8">DSM 27393</strain>
    </source>
</reference>
<dbReference type="GO" id="GO:0008483">
    <property type="term" value="F:transaminase activity"/>
    <property type="evidence" value="ECO:0007669"/>
    <property type="project" value="UniProtKB-KW"/>
</dbReference>
<dbReference type="NCBIfam" id="NF002878">
    <property type="entry name" value="PRK03321.1"/>
    <property type="match status" value="1"/>
</dbReference>
<dbReference type="InterPro" id="IPR024892">
    <property type="entry name" value="ArAT"/>
</dbReference>
<dbReference type="CDD" id="cd00609">
    <property type="entry name" value="AAT_like"/>
    <property type="match status" value="1"/>
</dbReference>
<dbReference type="EMBL" id="PGFF01000001">
    <property type="protein sequence ID" value="PJJ73682.1"/>
    <property type="molecule type" value="Genomic_DNA"/>
</dbReference>
<sequence length="364" mass="38958">MSETRVTIRPEIAALAAYSQGRAAAPDGFKLSSNENPFPPLPSVVEALADVPINRYPDGSGIALRTKIAKRYGVAPGEVQLGSGSIAVLAQLLGAVGGHGTEVVHAWRSFEAYPSMILVSGSTGVPVALREDGSHDLDAMAAAITERTRMVIVCTPNNPTGTIVTASDFEAFMAKVPPTVLVVLDEAYQEFVTDPFAVEGVDLLGRYPNLVVLRTFSKAWGLAGLRIGFALGAEYILNAARSAAIPLSVIDHAQRAALISLDHELELLERVADIAVRRERIANDLRQQGWRIPEAQGNFVWLPTGAATEEAAEVFARNGIVVRPFAPEGIRISIGERESVEALLRSAQEVVQNLRKKPADPGLD</sequence>
<evidence type="ECO:0000256" key="2">
    <source>
        <dbReference type="ARBA" id="ARBA00022576"/>
    </source>
</evidence>
<evidence type="ECO:0000259" key="6">
    <source>
        <dbReference type="Pfam" id="PF00155"/>
    </source>
</evidence>
<dbReference type="InterPro" id="IPR015424">
    <property type="entry name" value="PyrdxlP-dep_Trfase"/>
</dbReference>
<dbReference type="InterPro" id="IPR004839">
    <property type="entry name" value="Aminotransferase_I/II_large"/>
</dbReference>
<dbReference type="Proteomes" id="UP000228758">
    <property type="component" value="Unassembled WGS sequence"/>
</dbReference>
<dbReference type="InterPro" id="IPR015422">
    <property type="entry name" value="PyrdxlP-dep_Trfase_small"/>
</dbReference>
<dbReference type="Pfam" id="PF00155">
    <property type="entry name" value="Aminotran_1_2"/>
    <property type="match status" value="1"/>
</dbReference>
<name>A0A2M9CP63_9MICO</name>
<evidence type="ECO:0000256" key="3">
    <source>
        <dbReference type="ARBA" id="ARBA00022679"/>
    </source>
</evidence>
<keyword evidence="2 7" id="KW-0032">Aminotransferase</keyword>
<dbReference type="Gene3D" id="3.90.1150.10">
    <property type="entry name" value="Aspartate Aminotransferase, domain 1"/>
    <property type="match status" value="1"/>
</dbReference>
<dbReference type="Gene3D" id="3.40.640.10">
    <property type="entry name" value="Type I PLP-dependent aspartate aminotransferase-like (Major domain)"/>
    <property type="match status" value="1"/>
</dbReference>
<evidence type="ECO:0000256" key="5">
    <source>
        <dbReference type="RuleBase" id="RU003693"/>
    </source>
</evidence>
<comment type="caution">
    <text evidence="7">The sequence shown here is derived from an EMBL/GenBank/DDBJ whole genome shotgun (WGS) entry which is preliminary data.</text>
</comment>
<proteinExistence type="inferred from homology"/>
<organism evidence="7 8">
    <name type="scientific">Diaminobutyricimonas aerilata</name>
    <dbReference type="NCBI Taxonomy" id="1162967"/>
    <lineage>
        <taxon>Bacteria</taxon>
        <taxon>Bacillati</taxon>
        <taxon>Actinomycetota</taxon>
        <taxon>Actinomycetes</taxon>
        <taxon>Micrococcales</taxon>
        <taxon>Microbacteriaceae</taxon>
        <taxon>Diaminobutyricimonas</taxon>
    </lineage>
</organism>
<gene>
    <name evidence="7" type="ORF">CLV46_3278</name>
</gene>
<dbReference type="AlphaFoldDB" id="A0A2M9CP63"/>
<accession>A0A2M9CP63</accession>
<dbReference type="PANTHER" id="PTHR43643">
    <property type="entry name" value="HISTIDINOL-PHOSPHATE AMINOTRANSFERASE 2"/>
    <property type="match status" value="1"/>
</dbReference>
<keyword evidence="3 7" id="KW-0808">Transferase</keyword>
<dbReference type="InterPro" id="IPR015421">
    <property type="entry name" value="PyrdxlP-dep_Trfase_major"/>
</dbReference>
<dbReference type="InterPro" id="IPR001917">
    <property type="entry name" value="Aminotrans_II_pyridoxalP_BS"/>
</dbReference>
<protein>
    <submittedName>
        <fullName evidence="7">Histidinol-phosphate aminotransferase</fullName>
    </submittedName>
</protein>
<comment type="similarity">
    <text evidence="5">Belongs to the class-II pyridoxal-phosphate-dependent aminotransferase family.</text>
</comment>
<evidence type="ECO:0000313" key="8">
    <source>
        <dbReference type="Proteomes" id="UP000228758"/>
    </source>
</evidence>
<dbReference type="PROSITE" id="PS00599">
    <property type="entry name" value="AA_TRANSFER_CLASS_2"/>
    <property type="match status" value="1"/>
</dbReference>